<evidence type="ECO:0000256" key="2">
    <source>
        <dbReference type="SAM" id="MobiDB-lite"/>
    </source>
</evidence>
<dbReference type="Gene3D" id="1.25.40.10">
    <property type="entry name" value="Tetratricopeptide repeat domain"/>
    <property type="match status" value="1"/>
</dbReference>
<dbReference type="Gene3D" id="1.10.10.10">
    <property type="entry name" value="Winged helix-like DNA-binding domain superfamily/Winged helix DNA-binding domain"/>
    <property type="match status" value="1"/>
</dbReference>
<name>A0ABQ6FL59_9CHLR</name>
<dbReference type="SUPFAM" id="SSF52540">
    <property type="entry name" value="P-loop containing nucleoside triphosphate hydrolases"/>
    <property type="match status" value="1"/>
</dbReference>
<gene>
    <name evidence="4" type="ORF">KDH_07940</name>
</gene>
<evidence type="ECO:0000256" key="1">
    <source>
        <dbReference type="PROSITE-ProRule" id="PRU00339"/>
    </source>
</evidence>
<dbReference type="Pfam" id="PF03704">
    <property type="entry name" value="BTAD"/>
    <property type="match status" value="1"/>
</dbReference>
<dbReference type="Proteomes" id="UP001344906">
    <property type="component" value="Unassembled WGS sequence"/>
</dbReference>
<evidence type="ECO:0000313" key="4">
    <source>
        <dbReference type="EMBL" id="GLV53943.1"/>
    </source>
</evidence>
<dbReference type="InterPro" id="IPR036388">
    <property type="entry name" value="WH-like_DNA-bd_sf"/>
</dbReference>
<dbReference type="InterPro" id="IPR016032">
    <property type="entry name" value="Sig_transdc_resp-reg_C-effctor"/>
</dbReference>
<dbReference type="EMBL" id="BSRI01000001">
    <property type="protein sequence ID" value="GLV53943.1"/>
    <property type="molecule type" value="Genomic_DNA"/>
</dbReference>
<organism evidence="4 5">
    <name type="scientific">Dictyobacter halimunensis</name>
    <dbReference type="NCBI Taxonomy" id="3026934"/>
    <lineage>
        <taxon>Bacteria</taxon>
        <taxon>Bacillati</taxon>
        <taxon>Chloroflexota</taxon>
        <taxon>Ktedonobacteria</taxon>
        <taxon>Ktedonobacterales</taxon>
        <taxon>Dictyobacteraceae</taxon>
        <taxon>Dictyobacter</taxon>
    </lineage>
</organism>
<dbReference type="InterPro" id="IPR051677">
    <property type="entry name" value="AfsR-DnrI-RedD_regulator"/>
</dbReference>
<dbReference type="SMART" id="SM01043">
    <property type="entry name" value="BTAD"/>
    <property type="match status" value="1"/>
</dbReference>
<dbReference type="Pfam" id="PF13191">
    <property type="entry name" value="AAA_16"/>
    <property type="match status" value="1"/>
</dbReference>
<keyword evidence="5" id="KW-1185">Reference proteome</keyword>
<dbReference type="InterPro" id="IPR041664">
    <property type="entry name" value="AAA_16"/>
</dbReference>
<evidence type="ECO:0000259" key="3">
    <source>
        <dbReference type="SMART" id="SM01043"/>
    </source>
</evidence>
<dbReference type="InterPro" id="IPR005158">
    <property type="entry name" value="BTAD"/>
</dbReference>
<dbReference type="RefSeq" id="WP_338247666.1">
    <property type="nucleotide sequence ID" value="NZ_BSRI01000001.1"/>
</dbReference>
<feature type="repeat" description="TPR" evidence="1">
    <location>
        <begin position="187"/>
        <end position="220"/>
    </location>
</feature>
<dbReference type="PROSITE" id="PS50005">
    <property type="entry name" value="TPR"/>
    <property type="match status" value="1"/>
</dbReference>
<evidence type="ECO:0000313" key="5">
    <source>
        <dbReference type="Proteomes" id="UP001344906"/>
    </source>
</evidence>
<accession>A0ABQ6FL59</accession>
<comment type="caution">
    <text evidence="4">The sequence shown here is derived from an EMBL/GenBank/DDBJ whole genome shotgun (WGS) entry which is preliminary data.</text>
</comment>
<dbReference type="SUPFAM" id="SSF48452">
    <property type="entry name" value="TPR-like"/>
    <property type="match status" value="1"/>
</dbReference>
<proteinExistence type="predicted"/>
<dbReference type="Gene3D" id="3.40.50.300">
    <property type="entry name" value="P-loop containing nucleotide triphosphate hydrolases"/>
    <property type="match status" value="1"/>
</dbReference>
<dbReference type="SUPFAM" id="SSF46894">
    <property type="entry name" value="C-terminal effector domain of the bipartite response regulators"/>
    <property type="match status" value="1"/>
</dbReference>
<sequence length="720" mass="80686">MRLTPYVIEKTTMHTGLHLSLLGSPEVTNAGKTIHFSSSRKALALLIYLVVEGQVQSRKRLAELLWPESDAIHARAALRITLLDLRKMLEVMDHPPLLIDRNTLSIDMQAGVTTDLQVVQTSLHIIKTLANNPLIAAEELRIQLLTHLHTAVKHYRGSFLDSFSLRDSAAFDDWARYQRNYWHQSMHMVFEQLAQLHERAGELQQAIEIVSRWLTLDPFDEAACRQLMGLQAAAGNRIAALQTFDTYRLHLVAEMGAEPSSATIALKERIRASTPKESRTKKVQPTASPSSLLVPPFVGRAQEFNTLLEHFYQAEGGTPQVITLEGHAGSGKTRLANEFLQWCSAQNATILRGSAFEGSSSLPFQPLIDALRVRVEQENAPDDLLADVWLAELSRILPELRERYPDLILPQNEDAIIRTQIFEAIARLCNAFARQRSVILFLDDLHWAHPDLLGGMYYLIQRWQQACSPILVFLSFRPGQTHNSFITLEDWSKKLQRLIPSVVHISLPPFMPSDIIVVLQSLTADLHTDSAFSFAAPDITNADQLNGLADKIYALTSGHVFYTIETIKSLVETRAFLPLQQRLHAQERMGDALHTILPDSIQRHILLAFKQATPQAQALSIAIAILGPGTTFDQLCRAADLTENEGLAALDELQNTALLRPGTSQDEPPYHYQFTYSKTDEILKTAAGPTRSQMMLRRTSATDSMDSQFRDLHHHSGNGM</sequence>
<keyword evidence="1" id="KW-0802">TPR repeat</keyword>
<feature type="region of interest" description="Disordered" evidence="2">
    <location>
        <begin position="689"/>
        <end position="720"/>
    </location>
</feature>
<dbReference type="PANTHER" id="PTHR35807">
    <property type="entry name" value="TRANSCRIPTIONAL REGULATOR REDD-RELATED"/>
    <property type="match status" value="1"/>
</dbReference>
<dbReference type="InterPro" id="IPR019734">
    <property type="entry name" value="TPR_rpt"/>
</dbReference>
<dbReference type="InterPro" id="IPR011990">
    <property type="entry name" value="TPR-like_helical_dom_sf"/>
</dbReference>
<dbReference type="InterPro" id="IPR027417">
    <property type="entry name" value="P-loop_NTPase"/>
</dbReference>
<reference evidence="4 5" key="1">
    <citation type="submission" date="2023-02" db="EMBL/GenBank/DDBJ databases">
        <title>Dictyobacter halimunensis sp. nov., a new member of the class Ktedonobacteria from forest soil in a geothermal area.</title>
        <authorList>
            <person name="Rachmania M.K."/>
            <person name="Ningsih F."/>
            <person name="Sakai Y."/>
            <person name="Yabe S."/>
            <person name="Yokota A."/>
            <person name="Sjamsuridzal W."/>
        </authorList>
    </citation>
    <scope>NUCLEOTIDE SEQUENCE [LARGE SCALE GENOMIC DNA]</scope>
    <source>
        <strain evidence="4 5">S3.2.2.5</strain>
    </source>
</reference>
<protein>
    <recommendedName>
        <fullName evidence="3">Bacterial transcriptional activator domain-containing protein</fullName>
    </recommendedName>
</protein>
<feature type="domain" description="Bacterial transcriptional activator" evidence="3">
    <location>
        <begin position="134"/>
        <end position="271"/>
    </location>
</feature>